<protein>
    <submittedName>
        <fullName evidence="4">Alpha/beta fold hydrolase</fullName>
    </submittedName>
</protein>
<dbReference type="GO" id="GO:0006508">
    <property type="term" value="P:proteolysis"/>
    <property type="evidence" value="ECO:0007669"/>
    <property type="project" value="InterPro"/>
</dbReference>
<dbReference type="RefSeq" id="WP_207119203.1">
    <property type="nucleotide sequence ID" value="NZ_JAFLEQ010000008.1"/>
</dbReference>
<dbReference type="Proteomes" id="UP000664332">
    <property type="component" value="Unassembled WGS sequence"/>
</dbReference>
<evidence type="ECO:0000313" key="5">
    <source>
        <dbReference type="Proteomes" id="UP000664332"/>
    </source>
</evidence>
<evidence type="ECO:0000313" key="4">
    <source>
        <dbReference type="EMBL" id="MBN9644203.1"/>
    </source>
</evidence>
<dbReference type="AlphaFoldDB" id="A0A939E031"/>
<dbReference type="EMBL" id="JAFLEQ010000008">
    <property type="protein sequence ID" value="MBN9644203.1"/>
    <property type="molecule type" value="Genomic_DNA"/>
</dbReference>
<feature type="domain" description="AB hydrolase-1" evidence="3">
    <location>
        <begin position="57"/>
        <end position="198"/>
    </location>
</feature>
<dbReference type="InterPro" id="IPR051601">
    <property type="entry name" value="Serine_prot/Carboxylest_S33"/>
</dbReference>
<dbReference type="PRINTS" id="PR00793">
    <property type="entry name" value="PROAMNOPTASE"/>
</dbReference>
<dbReference type="PANTHER" id="PTHR43248:SF2">
    <property type="entry name" value="PROLYL AMINOPEPTIDASE"/>
    <property type="match status" value="1"/>
</dbReference>
<sequence length="442" mass="48882">MNTDEHVFDGAATITRFGHTLRPITLTRPLNCAEGTQEEIDVFARLVTPRGGDDLPVVIKLQGGPGFPAPRPVEASGWLATLLERYRVLLLDQRGTGNSTRFDPSSPHVVGASASQLAGKLCGLRADAIVDDCEAFRDYLGLDTVSLFGQSYGGFIATTYMSLYPQSVDKVYLTGGLPAINVHVDDVYRATYAKLRQRHREFYRRIPWAEDRVREICHHLDHSDERLPDNSRLSSRRFRTIGVALGRCSGIDNLAWLLEQPFHTTGGEKRMTTAFLDSVGAAVSFAAAPLYAVVHESIYGGNVPGATAWSAERIRREVPGFEEDADPRNRSEPFYLTGEHIYPWLFEEDPSLRAFAAAADILAAKDDWSRLYNEDNLAASRATGAAAVYVDDVFVPMDHSLATADVMRDMRPWITNRFQHDGIGKDGAGIVGKLIHDVDEMV</sequence>
<dbReference type="GO" id="GO:0004177">
    <property type="term" value="F:aminopeptidase activity"/>
    <property type="evidence" value="ECO:0007669"/>
    <property type="project" value="UniProtKB-EC"/>
</dbReference>
<dbReference type="PANTHER" id="PTHR43248">
    <property type="entry name" value="2-SUCCINYL-6-HYDROXY-2,4-CYCLOHEXADIENE-1-CARBOXYLATE SYNTHASE"/>
    <property type="match status" value="1"/>
</dbReference>
<reference evidence="4" key="1">
    <citation type="submission" date="2021-03" db="EMBL/GenBank/DDBJ databases">
        <authorList>
            <person name="Sun Q."/>
        </authorList>
    </citation>
    <scope>NUCLEOTIDE SEQUENCE</scope>
    <source>
        <strain evidence="4">CCM 8862</strain>
    </source>
</reference>
<organism evidence="4 5">
    <name type="scientific">Corynebacterium mendelii</name>
    <dbReference type="NCBI Taxonomy" id="2765362"/>
    <lineage>
        <taxon>Bacteria</taxon>
        <taxon>Bacillati</taxon>
        <taxon>Actinomycetota</taxon>
        <taxon>Actinomycetes</taxon>
        <taxon>Mycobacteriales</taxon>
        <taxon>Corynebacteriaceae</taxon>
        <taxon>Corynebacterium</taxon>
    </lineage>
</organism>
<keyword evidence="2 4" id="KW-0378">Hydrolase</keyword>
<dbReference type="Pfam" id="PF00561">
    <property type="entry name" value="Abhydrolase_1"/>
    <property type="match status" value="1"/>
</dbReference>
<dbReference type="SUPFAM" id="SSF53474">
    <property type="entry name" value="alpha/beta-Hydrolases"/>
    <property type="match status" value="1"/>
</dbReference>
<proteinExistence type="inferred from homology"/>
<dbReference type="Gene3D" id="3.40.50.1820">
    <property type="entry name" value="alpha/beta hydrolase"/>
    <property type="match status" value="1"/>
</dbReference>
<comment type="similarity">
    <text evidence="1">Belongs to the peptidase S33 family.</text>
</comment>
<gene>
    <name evidence="4" type="ORF">JZY06_06180</name>
</gene>
<accession>A0A939E031</accession>
<comment type="caution">
    <text evidence="4">The sequence shown here is derived from an EMBL/GenBank/DDBJ whole genome shotgun (WGS) entry which is preliminary data.</text>
</comment>
<name>A0A939E031_9CORY</name>
<dbReference type="InterPro" id="IPR002410">
    <property type="entry name" value="Peptidase_S33"/>
</dbReference>
<evidence type="ECO:0000256" key="2">
    <source>
        <dbReference type="ARBA" id="ARBA00022801"/>
    </source>
</evidence>
<evidence type="ECO:0000256" key="1">
    <source>
        <dbReference type="ARBA" id="ARBA00010088"/>
    </source>
</evidence>
<keyword evidence="5" id="KW-1185">Reference proteome</keyword>
<evidence type="ECO:0000259" key="3">
    <source>
        <dbReference type="Pfam" id="PF00561"/>
    </source>
</evidence>
<dbReference type="InterPro" id="IPR000073">
    <property type="entry name" value="AB_hydrolase_1"/>
</dbReference>
<dbReference type="InterPro" id="IPR029058">
    <property type="entry name" value="AB_hydrolase_fold"/>
</dbReference>